<dbReference type="EMBL" id="LR134406">
    <property type="protein sequence ID" value="VEH70007.1"/>
    <property type="molecule type" value="Genomic_DNA"/>
</dbReference>
<feature type="transmembrane region" description="Helical" evidence="1">
    <location>
        <begin position="235"/>
        <end position="254"/>
    </location>
</feature>
<dbReference type="Proteomes" id="UP000273044">
    <property type="component" value="Chromosome"/>
</dbReference>
<feature type="transmembrane region" description="Helical" evidence="1">
    <location>
        <begin position="73"/>
        <end position="91"/>
    </location>
</feature>
<feature type="domain" description="CAAX prenyl protease 2/Lysostaphin resistance protein A-like" evidence="2">
    <location>
        <begin position="150"/>
        <end position="240"/>
    </location>
</feature>
<feature type="transmembrane region" description="Helical" evidence="1">
    <location>
        <begin position="112"/>
        <end position="132"/>
    </location>
</feature>
<dbReference type="AlphaFoldDB" id="A0A3S4UUC3"/>
<dbReference type="GO" id="GO:0080120">
    <property type="term" value="P:CAAX-box protein maturation"/>
    <property type="evidence" value="ECO:0007669"/>
    <property type="project" value="UniProtKB-ARBA"/>
</dbReference>
<feature type="transmembrane region" description="Helical" evidence="1">
    <location>
        <begin position="147"/>
        <end position="168"/>
    </location>
</feature>
<sequence>MITHPPGSGLRYPVTLRGEDPVKLMMGLSGAFLAFLLTGLLAQAVLRVSWFLRGQPDFREYQSLALAYELPDGILASHLGIAGLLLFVLLIHRYWHGRKAIWVISVQPGGRWRYLLICFVVAVAVLNVVMWLMRGGNMAWQASQPDWAIYLALILITSPLQAAAEEFFFRGYLQQAIGSLAGRAWVGVACSSLVFAIFHGDQNVALFAHRLGFGLIAGTLVWATGGLEAAIAVHVANNVFAFGYALFTGGVATLKATSAISWEAACSDLASFAVFGALAWWIGRRMHVATLTP</sequence>
<dbReference type="PANTHER" id="PTHR36435">
    <property type="entry name" value="SLR1288 PROTEIN"/>
    <property type="match status" value="1"/>
</dbReference>
<dbReference type="PANTHER" id="PTHR36435:SF1">
    <property type="entry name" value="CAAX AMINO TERMINAL PROTEASE FAMILY PROTEIN"/>
    <property type="match status" value="1"/>
</dbReference>
<dbReference type="InterPro" id="IPR003675">
    <property type="entry name" value="Rce1/LyrA-like_dom"/>
</dbReference>
<accession>A0A3S4UUC3</accession>
<dbReference type="GO" id="GO:0004175">
    <property type="term" value="F:endopeptidase activity"/>
    <property type="evidence" value="ECO:0007669"/>
    <property type="project" value="UniProtKB-ARBA"/>
</dbReference>
<keyword evidence="1" id="KW-0812">Transmembrane</keyword>
<keyword evidence="1" id="KW-0472">Membrane</keyword>
<keyword evidence="3" id="KW-0645">Protease</keyword>
<gene>
    <name evidence="3" type="ORF">NCTC12967_01288</name>
</gene>
<proteinExistence type="predicted"/>
<evidence type="ECO:0000256" key="1">
    <source>
        <dbReference type="SAM" id="Phobius"/>
    </source>
</evidence>
<organism evidence="3 4">
    <name type="scientific">Arachnia propionica</name>
    <dbReference type="NCBI Taxonomy" id="1750"/>
    <lineage>
        <taxon>Bacteria</taxon>
        <taxon>Bacillati</taxon>
        <taxon>Actinomycetota</taxon>
        <taxon>Actinomycetes</taxon>
        <taxon>Propionibacteriales</taxon>
        <taxon>Propionibacteriaceae</taxon>
        <taxon>Arachnia</taxon>
    </lineage>
</organism>
<evidence type="ECO:0000313" key="4">
    <source>
        <dbReference type="Proteomes" id="UP000273044"/>
    </source>
</evidence>
<feature type="transmembrane region" description="Helical" evidence="1">
    <location>
        <begin position="31"/>
        <end position="53"/>
    </location>
</feature>
<keyword evidence="1" id="KW-1133">Transmembrane helix</keyword>
<protein>
    <submittedName>
        <fullName evidence="3">CAAX amino terminal protease self- immunity</fullName>
    </submittedName>
</protein>
<keyword evidence="4" id="KW-1185">Reference proteome</keyword>
<keyword evidence="3" id="KW-0378">Hydrolase</keyword>
<dbReference type="InterPro" id="IPR052710">
    <property type="entry name" value="CAAX_protease"/>
</dbReference>
<dbReference type="Pfam" id="PF02517">
    <property type="entry name" value="Rce1-like"/>
    <property type="match status" value="1"/>
</dbReference>
<evidence type="ECO:0000313" key="3">
    <source>
        <dbReference type="EMBL" id="VEH70007.1"/>
    </source>
</evidence>
<reference evidence="3 4" key="1">
    <citation type="submission" date="2018-12" db="EMBL/GenBank/DDBJ databases">
        <authorList>
            <consortium name="Pathogen Informatics"/>
        </authorList>
    </citation>
    <scope>NUCLEOTIDE SEQUENCE [LARGE SCALE GENOMIC DNA]</scope>
    <source>
        <strain evidence="3 4">NCTC12967</strain>
    </source>
</reference>
<dbReference type="GO" id="GO:0006508">
    <property type="term" value="P:proteolysis"/>
    <property type="evidence" value="ECO:0007669"/>
    <property type="project" value="UniProtKB-KW"/>
</dbReference>
<name>A0A3S4UUC3_9ACTN</name>
<feature type="transmembrane region" description="Helical" evidence="1">
    <location>
        <begin position="180"/>
        <end position="198"/>
    </location>
</feature>
<evidence type="ECO:0000259" key="2">
    <source>
        <dbReference type="Pfam" id="PF02517"/>
    </source>
</evidence>